<dbReference type="SUPFAM" id="SSF48008">
    <property type="entry name" value="GntR ligand-binding domain-like"/>
    <property type="match status" value="1"/>
</dbReference>
<keyword evidence="1" id="KW-0805">Transcription regulation</keyword>
<evidence type="ECO:0000313" key="6">
    <source>
        <dbReference type="EMBL" id="RXZ86877.1"/>
    </source>
</evidence>
<dbReference type="Gene3D" id="1.20.120.530">
    <property type="entry name" value="GntR ligand-binding domain-like"/>
    <property type="match status" value="1"/>
</dbReference>
<evidence type="ECO:0000313" key="5">
    <source>
        <dbReference type="EMBL" id="NYD67292.1"/>
    </source>
</evidence>
<dbReference type="EMBL" id="SDPM01000003">
    <property type="protein sequence ID" value="RXZ86877.1"/>
    <property type="molecule type" value="Genomic_DNA"/>
</dbReference>
<feature type="domain" description="HTH gntR-type" evidence="4">
    <location>
        <begin position="12"/>
        <end position="79"/>
    </location>
</feature>
<keyword evidence="2 5" id="KW-0238">DNA-binding</keyword>
<sequence>MPITTAADIDRRGLRDRVYESILGMLVDGAVEPGERLSIDTVAKVLDVSPTPVREALVMLERTGLVTRVALKGYRVAPQPDAAQLEELFEARLMLEVEAVRLAFPHRVSLRPRLAELMAAHRAAAAAVRSHVGAEVPVELTQRYFQSDSDVHRVIVEHSGNRYLRDMYDSLGALTHRMRQAGTRGPSDAAQALDEHRAIALAFEGDDVDAAVAAMRAHIENVRGRAIADAS</sequence>
<dbReference type="InterPro" id="IPR000524">
    <property type="entry name" value="Tscrpt_reg_HTH_GntR"/>
</dbReference>
<dbReference type="AlphaFoldDB" id="A0A4Q2M6E3"/>
<proteinExistence type="predicted"/>
<evidence type="ECO:0000313" key="7">
    <source>
        <dbReference type="Proteomes" id="UP000292686"/>
    </source>
</evidence>
<dbReference type="Pfam" id="PF07729">
    <property type="entry name" value="FCD"/>
    <property type="match status" value="1"/>
</dbReference>
<dbReference type="RefSeq" id="WP_129173643.1">
    <property type="nucleotide sequence ID" value="NZ_JACCBI010000001.1"/>
</dbReference>
<accession>A0A4Q2M6E3</accession>
<name>A0A4Q2M6E3_9MICO</name>
<dbReference type="Gene3D" id="1.10.10.10">
    <property type="entry name" value="Winged helix-like DNA-binding domain superfamily/Winged helix DNA-binding domain"/>
    <property type="match status" value="1"/>
</dbReference>
<dbReference type="SMART" id="SM00895">
    <property type="entry name" value="FCD"/>
    <property type="match status" value="1"/>
</dbReference>
<dbReference type="Proteomes" id="UP000292686">
    <property type="component" value="Unassembled WGS sequence"/>
</dbReference>
<dbReference type="InterPro" id="IPR036390">
    <property type="entry name" value="WH_DNA-bd_sf"/>
</dbReference>
<dbReference type="Pfam" id="PF00392">
    <property type="entry name" value="GntR"/>
    <property type="match status" value="1"/>
</dbReference>
<evidence type="ECO:0000313" key="8">
    <source>
        <dbReference type="Proteomes" id="UP000581087"/>
    </source>
</evidence>
<gene>
    <name evidence="5" type="ORF">BJ972_001811</name>
    <name evidence="6" type="ORF">ESP50_07390</name>
</gene>
<comment type="caution">
    <text evidence="6">The sequence shown here is derived from an EMBL/GenBank/DDBJ whole genome shotgun (WGS) entry which is preliminary data.</text>
</comment>
<dbReference type="Proteomes" id="UP000581087">
    <property type="component" value="Unassembled WGS sequence"/>
</dbReference>
<evidence type="ECO:0000256" key="3">
    <source>
        <dbReference type="ARBA" id="ARBA00023163"/>
    </source>
</evidence>
<dbReference type="PROSITE" id="PS50949">
    <property type="entry name" value="HTH_GNTR"/>
    <property type="match status" value="1"/>
</dbReference>
<organism evidence="6 7">
    <name type="scientific">Agromyces atrinae</name>
    <dbReference type="NCBI Taxonomy" id="592376"/>
    <lineage>
        <taxon>Bacteria</taxon>
        <taxon>Bacillati</taxon>
        <taxon>Actinomycetota</taxon>
        <taxon>Actinomycetes</taxon>
        <taxon>Micrococcales</taxon>
        <taxon>Microbacteriaceae</taxon>
        <taxon>Agromyces</taxon>
    </lineage>
</organism>
<keyword evidence="3" id="KW-0804">Transcription</keyword>
<evidence type="ECO:0000256" key="1">
    <source>
        <dbReference type="ARBA" id="ARBA00023015"/>
    </source>
</evidence>
<dbReference type="SMART" id="SM00345">
    <property type="entry name" value="HTH_GNTR"/>
    <property type="match status" value="1"/>
</dbReference>
<keyword evidence="7" id="KW-1185">Reference proteome</keyword>
<reference evidence="5 8" key="2">
    <citation type="submission" date="2020-07" db="EMBL/GenBank/DDBJ databases">
        <title>Sequencing the genomes of 1000 actinobacteria strains.</title>
        <authorList>
            <person name="Klenk H.-P."/>
        </authorList>
    </citation>
    <scope>NUCLEOTIDE SEQUENCE [LARGE SCALE GENOMIC DNA]</scope>
    <source>
        <strain evidence="5 8">DSM 23870</strain>
    </source>
</reference>
<dbReference type="InterPro" id="IPR036388">
    <property type="entry name" value="WH-like_DNA-bd_sf"/>
</dbReference>
<dbReference type="GO" id="GO:0003677">
    <property type="term" value="F:DNA binding"/>
    <property type="evidence" value="ECO:0007669"/>
    <property type="project" value="UniProtKB-KW"/>
</dbReference>
<dbReference type="SUPFAM" id="SSF46785">
    <property type="entry name" value="Winged helix' DNA-binding domain"/>
    <property type="match status" value="1"/>
</dbReference>
<dbReference type="PANTHER" id="PTHR43537:SF51">
    <property type="entry name" value="HTH-TYPE TRANSCRIPTIONAL REGULATOR LGOR-RELATED"/>
    <property type="match status" value="1"/>
</dbReference>
<dbReference type="GO" id="GO:0003700">
    <property type="term" value="F:DNA-binding transcription factor activity"/>
    <property type="evidence" value="ECO:0007669"/>
    <property type="project" value="InterPro"/>
</dbReference>
<dbReference type="EMBL" id="JACCBI010000001">
    <property type="protein sequence ID" value="NYD67292.1"/>
    <property type="molecule type" value="Genomic_DNA"/>
</dbReference>
<dbReference type="PANTHER" id="PTHR43537">
    <property type="entry name" value="TRANSCRIPTIONAL REGULATOR, GNTR FAMILY"/>
    <property type="match status" value="1"/>
</dbReference>
<protein>
    <submittedName>
        <fullName evidence="5 6">GntR family transcriptional regulator</fullName>
    </submittedName>
</protein>
<evidence type="ECO:0000256" key="2">
    <source>
        <dbReference type="ARBA" id="ARBA00023125"/>
    </source>
</evidence>
<evidence type="ECO:0000259" key="4">
    <source>
        <dbReference type="PROSITE" id="PS50949"/>
    </source>
</evidence>
<dbReference type="OrthoDB" id="3864082at2"/>
<dbReference type="InterPro" id="IPR008920">
    <property type="entry name" value="TF_FadR/GntR_C"/>
</dbReference>
<reference evidence="6 7" key="1">
    <citation type="submission" date="2019-01" db="EMBL/GenBank/DDBJ databases">
        <title>Agromyces.</title>
        <authorList>
            <person name="Li J."/>
        </authorList>
    </citation>
    <scope>NUCLEOTIDE SEQUENCE [LARGE SCALE GENOMIC DNA]</scope>
    <source>
        <strain evidence="6 7">DSM 23870</strain>
    </source>
</reference>
<dbReference type="InterPro" id="IPR011711">
    <property type="entry name" value="GntR_C"/>
</dbReference>